<dbReference type="PANTHER" id="PTHR11365">
    <property type="entry name" value="5-OXOPROLINASE RELATED"/>
    <property type="match status" value="1"/>
</dbReference>
<reference evidence="3" key="2">
    <citation type="submission" date="2024-01" db="EMBL/GenBank/DDBJ databases">
        <title>Roseobacter fucihabitans sp. nov., isolated from the brown alga Fucus spiralis.</title>
        <authorList>
            <person name="Hahnke S."/>
            <person name="Berger M."/>
            <person name="Schlingloff A."/>
            <person name="Athale I."/>
            <person name="Neumann-Schaal M."/>
            <person name="Adenaya A."/>
            <person name="Poehlein A."/>
            <person name="Daniel R."/>
            <person name="Pertersen J."/>
            <person name="Brinkhoff T."/>
        </authorList>
    </citation>
    <scope>NUCLEOTIDE SEQUENCE [LARGE SCALE GENOMIC DNA]</scope>
    <source>
        <strain evidence="3">B14</strain>
    </source>
</reference>
<dbReference type="Pfam" id="PF19278">
    <property type="entry name" value="Hydant_A_C"/>
    <property type="match status" value="1"/>
</dbReference>
<feature type="domain" description="Acetophenone carboxylase-like C-terminal" evidence="1">
    <location>
        <begin position="25"/>
        <end position="171"/>
    </location>
</feature>
<dbReference type="Proteomes" id="UP001318682">
    <property type="component" value="Chromosome"/>
</dbReference>
<sequence length="186" mass="20434">MKLGDFNADAIRKLLTDLQVEATGFVRSCDAAADILSVFKVYMRYSGQGWEIPIKLSHDQAMDPDAATFKARFEEDYAKLFGRTVSGMDIEITVWSVNATTPKESVARIEPTIGADRAHSQVQRSLFDAAAGQYLEADVIDRMTLQTGQRVHGPAAVVEDETTIIIPSSRDAIRQPDGCIDVVIRG</sequence>
<proteinExistence type="predicted"/>
<gene>
    <name evidence="2" type="ORF">ROLI_037780</name>
</gene>
<dbReference type="InterPro" id="IPR045079">
    <property type="entry name" value="Oxoprolinase-like"/>
</dbReference>
<dbReference type="PANTHER" id="PTHR11365:SF23">
    <property type="entry name" value="HYPOTHETICAL 5-OXOPROLINASE (EUROFUNG)-RELATED"/>
    <property type="match status" value="1"/>
</dbReference>
<keyword evidence="3" id="KW-1185">Reference proteome</keyword>
<dbReference type="InterPro" id="IPR049517">
    <property type="entry name" value="ACX-like_C"/>
</dbReference>
<dbReference type="RefSeq" id="WP_187431929.1">
    <property type="nucleotide sequence ID" value="NZ_CP143423.1"/>
</dbReference>
<evidence type="ECO:0000313" key="2">
    <source>
        <dbReference type="EMBL" id="WVX50679.1"/>
    </source>
</evidence>
<organism evidence="2 3">
    <name type="scientific">Roseobacter fucihabitans</name>
    <dbReference type="NCBI Taxonomy" id="1537242"/>
    <lineage>
        <taxon>Bacteria</taxon>
        <taxon>Pseudomonadati</taxon>
        <taxon>Pseudomonadota</taxon>
        <taxon>Alphaproteobacteria</taxon>
        <taxon>Rhodobacterales</taxon>
        <taxon>Roseobacteraceae</taxon>
        <taxon>Roseobacter</taxon>
    </lineage>
</organism>
<accession>A0ABZ2C1C5</accession>
<evidence type="ECO:0000259" key="1">
    <source>
        <dbReference type="Pfam" id="PF19278"/>
    </source>
</evidence>
<reference evidence="2 3" key="1">
    <citation type="submission" date="2015-07" db="EMBL/GenBank/DDBJ databases">
        <authorList>
            <person name="Voget S."/>
            <person name="Dogs M."/>
            <person name="Brinkhoff T.H."/>
            <person name="Daniel R."/>
        </authorList>
    </citation>
    <scope>NUCLEOTIDE SEQUENCE [LARGE SCALE GENOMIC DNA]</scope>
    <source>
        <strain evidence="2 3">B14</strain>
    </source>
</reference>
<protein>
    <recommendedName>
        <fullName evidence="1">Acetophenone carboxylase-like C-terminal domain-containing protein</fullName>
    </recommendedName>
</protein>
<dbReference type="EMBL" id="CP143423">
    <property type="protein sequence ID" value="WVX50679.1"/>
    <property type="molecule type" value="Genomic_DNA"/>
</dbReference>
<name>A0ABZ2C1C5_9RHOB</name>
<evidence type="ECO:0000313" key="3">
    <source>
        <dbReference type="Proteomes" id="UP001318682"/>
    </source>
</evidence>